<reference evidence="1 2" key="1">
    <citation type="submission" date="2018-08" db="EMBL/GenBank/DDBJ databases">
        <title>Pseudooceanicola sediminis CY03 in the family Rhodobacteracea.</title>
        <authorList>
            <person name="Zhang Y.-J."/>
        </authorList>
    </citation>
    <scope>NUCLEOTIDE SEQUENCE [LARGE SCALE GENOMIC DNA]</scope>
    <source>
        <strain evidence="1 2">CY03</strain>
    </source>
</reference>
<gene>
    <name evidence="1" type="ORF">DL237_18270</name>
</gene>
<keyword evidence="2" id="KW-1185">Reference proteome</keyword>
<protein>
    <submittedName>
        <fullName evidence="1">Uncharacterized protein</fullName>
    </submittedName>
</protein>
<evidence type="ECO:0000313" key="2">
    <source>
        <dbReference type="Proteomes" id="UP000265848"/>
    </source>
</evidence>
<dbReference type="Proteomes" id="UP000265848">
    <property type="component" value="Unassembled WGS sequence"/>
</dbReference>
<proteinExistence type="predicted"/>
<sequence>MANTAARMRETAGCLRPTASGFAGDPGKRLALHLATFENVGVVVVHDSEKRLLQVSEQLHEFGLVR</sequence>
<name>A0A399J2U5_9RHOB</name>
<dbReference type="EMBL" id="QWJJ01000019">
    <property type="protein sequence ID" value="RII37256.1"/>
    <property type="molecule type" value="Genomic_DNA"/>
</dbReference>
<comment type="caution">
    <text evidence="1">The sequence shown here is derived from an EMBL/GenBank/DDBJ whole genome shotgun (WGS) entry which is preliminary data.</text>
</comment>
<dbReference type="RefSeq" id="WP_147405375.1">
    <property type="nucleotide sequence ID" value="NZ_QWJJ01000019.1"/>
</dbReference>
<organism evidence="1 2">
    <name type="scientific">Pseudooceanicola sediminis</name>
    <dbReference type="NCBI Taxonomy" id="2211117"/>
    <lineage>
        <taxon>Bacteria</taxon>
        <taxon>Pseudomonadati</taxon>
        <taxon>Pseudomonadota</taxon>
        <taxon>Alphaproteobacteria</taxon>
        <taxon>Rhodobacterales</taxon>
        <taxon>Paracoccaceae</taxon>
        <taxon>Pseudooceanicola</taxon>
    </lineage>
</organism>
<accession>A0A399J2U5</accession>
<dbReference type="AlphaFoldDB" id="A0A399J2U5"/>
<evidence type="ECO:0000313" key="1">
    <source>
        <dbReference type="EMBL" id="RII37256.1"/>
    </source>
</evidence>